<evidence type="ECO:0000256" key="4">
    <source>
        <dbReference type="ARBA" id="ARBA00022519"/>
    </source>
</evidence>
<dbReference type="Pfam" id="PF00005">
    <property type="entry name" value="ABC_tran"/>
    <property type="match status" value="1"/>
</dbReference>
<reference evidence="9 10" key="1">
    <citation type="submission" date="2023-10" db="EMBL/GenBank/DDBJ databases">
        <title>Surface-active antibiotics is a multifunctional adaptation for post-fire microbes.</title>
        <authorList>
            <person name="Liu M.D."/>
            <person name="Du Y."/>
            <person name="Koupaei S.K."/>
            <person name="Kim N.R."/>
            <person name="Zhang W."/>
            <person name="Traxler M.F."/>
        </authorList>
    </citation>
    <scope>NUCLEOTIDE SEQUENCE [LARGE SCALE GENOMIC DNA]</scope>
    <source>
        <strain evidence="9 10">F3</strain>
    </source>
</reference>
<gene>
    <name evidence="9" type="ORF">RW095_00800</name>
</gene>
<comment type="similarity">
    <text evidence="1">Belongs to the ABC transporter superfamily.</text>
</comment>
<dbReference type="InterPro" id="IPR003439">
    <property type="entry name" value="ABC_transporter-like_ATP-bd"/>
</dbReference>
<sequence>MGNAKTMLRIERLEAWYGESQALFGASLDVREGETVTLLGRNGAGKTTTLRSIVGLVRRRKGAVTMGRHDLLALPVHKVAKTGIGYVPEERAIFASLSVEENLRLPPKIAEGGLSIAELFRMFPNLEERRGSPGTKLSGGEQQMLAIARVLRTGARVLLLDEPTEGLAPVIVQRIGELLRDLKSRGYTILLVEQNFRFAAKLADRFFVMENGKVIDALTSADVRRRASALHQYLGV</sequence>
<evidence type="ECO:0000259" key="8">
    <source>
        <dbReference type="PROSITE" id="PS50893"/>
    </source>
</evidence>
<dbReference type="SUPFAM" id="SSF52540">
    <property type="entry name" value="P-loop containing nucleoside triphosphate hydrolases"/>
    <property type="match status" value="1"/>
</dbReference>
<dbReference type="InterPro" id="IPR017871">
    <property type="entry name" value="ABC_transporter-like_CS"/>
</dbReference>
<evidence type="ECO:0000256" key="1">
    <source>
        <dbReference type="ARBA" id="ARBA00005417"/>
    </source>
</evidence>
<evidence type="ECO:0000313" key="9">
    <source>
        <dbReference type="EMBL" id="WOD14096.1"/>
    </source>
</evidence>
<keyword evidence="2" id="KW-0813">Transport</keyword>
<evidence type="ECO:0000256" key="7">
    <source>
        <dbReference type="ARBA" id="ARBA00022970"/>
    </source>
</evidence>
<keyword evidence="5" id="KW-0547">Nucleotide-binding</keyword>
<dbReference type="RefSeq" id="WP_317015867.1">
    <property type="nucleotide sequence ID" value="NZ_CP136511.1"/>
</dbReference>
<evidence type="ECO:0000256" key="2">
    <source>
        <dbReference type="ARBA" id="ARBA00022448"/>
    </source>
</evidence>
<dbReference type="PANTHER" id="PTHR43820:SF4">
    <property type="entry name" value="HIGH-AFFINITY BRANCHED-CHAIN AMINO ACID TRANSPORT ATP-BINDING PROTEIN LIVF"/>
    <property type="match status" value="1"/>
</dbReference>
<protein>
    <submittedName>
        <fullName evidence="9">ABC transporter ATP-binding protein</fullName>
    </submittedName>
</protein>
<name>A0ABZ0EA19_9BURK</name>
<dbReference type="PROSITE" id="PS00211">
    <property type="entry name" value="ABC_TRANSPORTER_1"/>
    <property type="match status" value="1"/>
</dbReference>
<dbReference type="Gene3D" id="3.40.50.300">
    <property type="entry name" value="P-loop containing nucleotide triphosphate hydrolases"/>
    <property type="match status" value="1"/>
</dbReference>
<dbReference type="InterPro" id="IPR027417">
    <property type="entry name" value="P-loop_NTPase"/>
</dbReference>
<dbReference type="Proteomes" id="UP001302652">
    <property type="component" value="Chromosome 3"/>
</dbReference>
<dbReference type="PANTHER" id="PTHR43820">
    <property type="entry name" value="HIGH-AFFINITY BRANCHED-CHAIN AMINO ACID TRANSPORT ATP-BINDING PROTEIN LIVF"/>
    <property type="match status" value="1"/>
</dbReference>
<dbReference type="InterPro" id="IPR003593">
    <property type="entry name" value="AAA+_ATPase"/>
</dbReference>
<accession>A0ABZ0EA19</accession>
<keyword evidence="4" id="KW-0997">Cell inner membrane</keyword>
<keyword evidence="7" id="KW-0029">Amino-acid transport</keyword>
<keyword evidence="6 9" id="KW-0067">ATP-binding</keyword>
<evidence type="ECO:0000256" key="3">
    <source>
        <dbReference type="ARBA" id="ARBA00022475"/>
    </source>
</evidence>
<organism evidence="9 10">
    <name type="scientific">Paraburkholderia kirstenboschensis</name>
    <dbReference type="NCBI Taxonomy" id="1245436"/>
    <lineage>
        <taxon>Bacteria</taxon>
        <taxon>Pseudomonadati</taxon>
        <taxon>Pseudomonadota</taxon>
        <taxon>Betaproteobacteria</taxon>
        <taxon>Burkholderiales</taxon>
        <taxon>Burkholderiaceae</taxon>
        <taxon>Paraburkholderia</taxon>
    </lineage>
</organism>
<dbReference type="GO" id="GO:0005524">
    <property type="term" value="F:ATP binding"/>
    <property type="evidence" value="ECO:0007669"/>
    <property type="project" value="UniProtKB-KW"/>
</dbReference>
<proteinExistence type="inferred from homology"/>
<evidence type="ECO:0000256" key="6">
    <source>
        <dbReference type="ARBA" id="ARBA00022840"/>
    </source>
</evidence>
<feature type="domain" description="ABC transporter" evidence="8">
    <location>
        <begin position="8"/>
        <end position="236"/>
    </location>
</feature>
<keyword evidence="10" id="KW-1185">Reference proteome</keyword>
<dbReference type="PROSITE" id="PS50893">
    <property type="entry name" value="ABC_TRANSPORTER_2"/>
    <property type="match status" value="1"/>
</dbReference>
<dbReference type="InterPro" id="IPR052156">
    <property type="entry name" value="BCAA_Transport_ATP-bd_LivF"/>
</dbReference>
<dbReference type="CDD" id="cd03224">
    <property type="entry name" value="ABC_TM1139_LivF_branched"/>
    <property type="match status" value="1"/>
</dbReference>
<dbReference type="EMBL" id="CP136511">
    <property type="protein sequence ID" value="WOD14096.1"/>
    <property type="molecule type" value="Genomic_DNA"/>
</dbReference>
<keyword evidence="4" id="KW-0472">Membrane</keyword>
<keyword evidence="3" id="KW-1003">Cell membrane</keyword>
<evidence type="ECO:0000313" key="10">
    <source>
        <dbReference type="Proteomes" id="UP001302652"/>
    </source>
</evidence>
<evidence type="ECO:0000256" key="5">
    <source>
        <dbReference type="ARBA" id="ARBA00022741"/>
    </source>
</evidence>
<dbReference type="SMART" id="SM00382">
    <property type="entry name" value="AAA"/>
    <property type="match status" value="1"/>
</dbReference>